<dbReference type="NCBIfam" id="TIGR00426">
    <property type="entry name" value="competence protein ComEA helix-hairpin-helix repeat region"/>
    <property type="match status" value="1"/>
</dbReference>
<dbReference type="SUPFAM" id="SSF47781">
    <property type="entry name" value="RuvA domain 2-like"/>
    <property type="match status" value="1"/>
</dbReference>
<feature type="region of interest" description="Disordered" evidence="1">
    <location>
        <begin position="135"/>
        <end position="155"/>
    </location>
</feature>
<dbReference type="PANTHER" id="PTHR21180">
    <property type="entry name" value="ENDONUCLEASE/EXONUCLEASE/PHOSPHATASE FAMILY DOMAIN-CONTAINING PROTEIN 1"/>
    <property type="match status" value="1"/>
</dbReference>
<accession>A0ABX2I446</accession>
<dbReference type="PANTHER" id="PTHR21180:SF32">
    <property type="entry name" value="ENDONUCLEASE_EXONUCLEASE_PHOSPHATASE FAMILY DOMAIN-CONTAINING PROTEIN 1"/>
    <property type="match status" value="1"/>
</dbReference>
<dbReference type="SMART" id="SM00278">
    <property type="entry name" value="HhH1"/>
    <property type="match status" value="2"/>
</dbReference>
<organism evidence="3 4">
    <name type="scientific">Blautia hansenii</name>
    <name type="common">Ruminococcus hansenii</name>
    <dbReference type="NCBI Taxonomy" id="1322"/>
    <lineage>
        <taxon>Bacteria</taxon>
        <taxon>Bacillati</taxon>
        <taxon>Bacillota</taxon>
        <taxon>Clostridia</taxon>
        <taxon>Lachnospirales</taxon>
        <taxon>Lachnospiraceae</taxon>
        <taxon>Blautia</taxon>
    </lineage>
</organism>
<protein>
    <submittedName>
        <fullName evidence="3">ComEA family DNA-binding protein</fullName>
    </submittedName>
</protein>
<dbReference type="InterPro" id="IPR019554">
    <property type="entry name" value="Soluble_ligand-bd"/>
</dbReference>
<dbReference type="Gene3D" id="3.10.560.10">
    <property type="entry name" value="Outer membrane lipoprotein wza domain like"/>
    <property type="match status" value="1"/>
</dbReference>
<keyword evidence="4" id="KW-1185">Reference proteome</keyword>
<feature type="domain" description="Helix-hairpin-helix DNA-binding motif class 1" evidence="2">
    <location>
        <begin position="163"/>
        <end position="182"/>
    </location>
</feature>
<dbReference type="Proteomes" id="UP000822142">
    <property type="component" value="Unassembled WGS sequence"/>
</dbReference>
<reference evidence="3 4" key="1">
    <citation type="journal article" date="2020" name="Cell Host Microbe">
        <title>Functional and Genomic Variation between Human-Derived Isolates of Lachnospiraceae Reveals Inter- and Intra-Species Diversity.</title>
        <authorList>
            <person name="Sorbara M.T."/>
            <person name="Littmann E.R."/>
            <person name="Fontana E."/>
            <person name="Moody T.U."/>
            <person name="Kohout C.E."/>
            <person name="Gjonbalaj M."/>
            <person name="Eaton V."/>
            <person name="Seok R."/>
            <person name="Leiner I.M."/>
            <person name="Pamer E.G."/>
        </authorList>
    </citation>
    <scope>NUCLEOTIDE SEQUENCE [LARGE SCALE GENOMIC DNA]</scope>
    <source>
        <strain evidence="3 4">MSK.15.26</strain>
    </source>
</reference>
<sequence>MKKKSVLFGMFLLICCLWISSCKQEEVVIEQPSLEKSEKEETDKADGKEEKSSQESEPEAETIWVDVSGAVNRPGVYELQKEARVFEAVKAAGGFSKEADTGWLNQAALLVDGEKIQVYTLEETSQMKEQGIVQEKQQKETADSPVQSTGGNGRVNINTADVTGLQEIPGIGQVRAQAIADYREENGKFQSIEEIQEVPGIKGKTFEKIQNYITIE</sequence>
<comment type="caution">
    <text evidence="3">The sequence shown here is derived from an EMBL/GenBank/DDBJ whole genome shotgun (WGS) entry which is preliminary data.</text>
</comment>
<dbReference type="RefSeq" id="WP_173747959.1">
    <property type="nucleotide sequence ID" value="NZ_JAAITA010000002.1"/>
</dbReference>
<keyword evidence="3" id="KW-0238">DNA-binding</keyword>
<dbReference type="Pfam" id="PF10531">
    <property type="entry name" value="SLBB"/>
    <property type="match status" value="1"/>
</dbReference>
<dbReference type="GO" id="GO:0003677">
    <property type="term" value="F:DNA binding"/>
    <property type="evidence" value="ECO:0007669"/>
    <property type="project" value="UniProtKB-KW"/>
</dbReference>
<proteinExistence type="predicted"/>
<feature type="region of interest" description="Disordered" evidence="1">
    <location>
        <begin position="30"/>
        <end position="60"/>
    </location>
</feature>
<dbReference type="EMBL" id="JAAITA010000002">
    <property type="protein sequence ID" value="NSJ85217.1"/>
    <property type="molecule type" value="Genomic_DNA"/>
</dbReference>
<dbReference type="InterPro" id="IPR004509">
    <property type="entry name" value="Competence_ComEA_HhH"/>
</dbReference>
<feature type="compositionally biased region" description="Polar residues" evidence="1">
    <location>
        <begin position="144"/>
        <end position="155"/>
    </location>
</feature>
<evidence type="ECO:0000259" key="2">
    <source>
        <dbReference type="SMART" id="SM00278"/>
    </source>
</evidence>
<name>A0ABX2I446_BLAHA</name>
<evidence type="ECO:0000313" key="4">
    <source>
        <dbReference type="Proteomes" id="UP000822142"/>
    </source>
</evidence>
<feature type="domain" description="Helix-hairpin-helix DNA-binding motif class 1" evidence="2">
    <location>
        <begin position="193"/>
        <end position="212"/>
    </location>
</feature>
<gene>
    <name evidence="3" type="ORF">G5A70_03215</name>
</gene>
<evidence type="ECO:0000313" key="3">
    <source>
        <dbReference type="EMBL" id="NSJ85217.1"/>
    </source>
</evidence>
<dbReference type="InterPro" id="IPR051675">
    <property type="entry name" value="Endo/Exo/Phosphatase_dom_1"/>
</dbReference>
<dbReference type="Pfam" id="PF12836">
    <property type="entry name" value="HHH_3"/>
    <property type="match status" value="1"/>
</dbReference>
<dbReference type="PROSITE" id="PS51257">
    <property type="entry name" value="PROKAR_LIPOPROTEIN"/>
    <property type="match status" value="1"/>
</dbReference>
<dbReference type="InterPro" id="IPR003583">
    <property type="entry name" value="Hlx-hairpin-Hlx_DNA-bd_motif"/>
</dbReference>
<evidence type="ECO:0000256" key="1">
    <source>
        <dbReference type="SAM" id="MobiDB-lite"/>
    </source>
</evidence>
<dbReference type="InterPro" id="IPR010994">
    <property type="entry name" value="RuvA_2-like"/>
</dbReference>
<dbReference type="Gene3D" id="1.10.150.280">
    <property type="entry name" value="AF1531-like domain"/>
    <property type="match status" value="1"/>
</dbReference>
<feature type="compositionally biased region" description="Basic and acidic residues" evidence="1">
    <location>
        <begin position="33"/>
        <end position="54"/>
    </location>
</feature>